<keyword evidence="2" id="KW-1185">Reference proteome</keyword>
<dbReference type="Proteomes" id="UP000596427">
    <property type="component" value="Plasmid unnamed2"/>
</dbReference>
<proteinExistence type="predicted"/>
<keyword evidence="1" id="KW-0614">Plasmid</keyword>
<reference evidence="1 2" key="1">
    <citation type="submission" date="2020-10" db="EMBL/GenBank/DDBJ databases">
        <title>Degradation of 1,4-Dioxane by Xanthobacter sp. YN2, via a Novel Group-2 Soluble Di-Iron Monooxygenase.</title>
        <authorList>
            <person name="Ma F."/>
            <person name="Wang Y."/>
            <person name="Yang J."/>
            <person name="Guo H."/>
            <person name="Su D."/>
            <person name="Yu L."/>
        </authorList>
    </citation>
    <scope>NUCLEOTIDE SEQUENCE [LARGE SCALE GENOMIC DNA]</scope>
    <source>
        <strain evidence="1 2">YN2</strain>
        <plasmid evidence="1 2">unnamed2</plasmid>
    </source>
</reference>
<protein>
    <submittedName>
        <fullName evidence="1">Uncharacterized protein</fullName>
    </submittedName>
</protein>
<evidence type="ECO:0000313" key="1">
    <source>
        <dbReference type="EMBL" id="QRG10152.1"/>
    </source>
</evidence>
<dbReference type="AlphaFoldDB" id="A0A974PUP1"/>
<evidence type="ECO:0000313" key="2">
    <source>
        <dbReference type="Proteomes" id="UP000596427"/>
    </source>
</evidence>
<dbReference type="EMBL" id="CP063364">
    <property type="protein sequence ID" value="QRG10152.1"/>
    <property type="molecule type" value="Genomic_DNA"/>
</dbReference>
<organism evidence="1 2">
    <name type="scientific">Xanthobacter dioxanivorans</name>
    <dbReference type="NCBI Taxonomy" id="2528964"/>
    <lineage>
        <taxon>Bacteria</taxon>
        <taxon>Pseudomonadati</taxon>
        <taxon>Pseudomonadota</taxon>
        <taxon>Alphaproteobacteria</taxon>
        <taxon>Hyphomicrobiales</taxon>
        <taxon>Xanthobacteraceae</taxon>
        <taxon>Xanthobacter</taxon>
    </lineage>
</organism>
<name>A0A974PUP1_9HYPH</name>
<geneLocation type="plasmid" evidence="1 2">
    <name>unnamed2</name>
</geneLocation>
<dbReference type="KEGG" id="xdi:EZH22_30170"/>
<sequence length="120" mass="13047">MQKMTSPAQLNGYALRVTPMLVEGFLAVYGDRDRYPGDDRATRKADVMLAVQRLCLVSASDGTVTVSAHRSNPLAAPSCVGFLEVYERNSNLDGRSIPLMVERLRTALSLFLARNDAAGS</sequence>
<accession>A0A974PUP1</accession>
<dbReference type="RefSeq" id="WP_203197027.1">
    <property type="nucleotide sequence ID" value="NZ_CP063364.1"/>
</dbReference>
<gene>
    <name evidence="1" type="ORF">EZH22_30170</name>
</gene>